<sequence length="272" mass="29476">MDPQEVEPGEQFTQIKDNENGCNKEEEITGEDGVFQEGMGGSNYGAQVKNLCPISLSQMLEVDVQPPQFSGEGEKRLILLKTVQLKIEDDVQQDGPTYLQNGLQGLLSPEVSLLPPVDVMPQSVSIPGNSEEGLAVNFLERIYTVHRVEAMPVNSLKEASAFDEDKRSARKTPDVLWIKVDRSKDIIADEGQGQQLSAAEEERINNPLVVQAAKGLGAQINAGSFPLPAPENKDQGDGAELQQSVSTSTSVPLRARGSRIRRGGGTKSLIQL</sequence>
<evidence type="ECO:0000313" key="1">
    <source>
        <dbReference type="EMBL" id="KAH8000765.1"/>
    </source>
</evidence>
<comment type="caution">
    <text evidence="1">The sequence shown here is derived from an EMBL/GenBank/DDBJ whole genome shotgun (WGS) entry which is preliminary data.</text>
</comment>
<proteinExistence type="predicted"/>
<dbReference type="Proteomes" id="UP000827872">
    <property type="component" value="Linkage Group LG05"/>
</dbReference>
<organism evidence="1 2">
    <name type="scientific">Sphaerodactylus townsendi</name>
    <dbReference type="NCBI Taxonomy" id="933632"/>
    <lineage>
        <taxon>Eukaryota</taxon>
        <taxon>Metazoa</taxon>
        <taxon>Chordata</taxon>
        <taxon>Craniata</taxon>
        <taxon>Vertebrata</taxon>
        <taxon>Euteleostomi</taxon>
        <taxon>Lepidosauria</taxon>
        <taxon>Squamata</taxon>
        <taxon>Bifurcata</taxon>
        <taxon>Gekkota</taxon>
        <taxon>Sphaerodactylidae</taxon>
        <taxon>Sphaerodactylus</taxon>
    </lineage>
</organism>
<evidence type="ECO:0000313" key="2">
    <source>
        <dbReference type="Proteomes" id="UP000827872"/>
    </source>
</evidence>
<protein>
    <submittedName>
        <fullName evidence="1">Uncharacterized protein</fullName>
    </submittedName>
</protein>
<accession>A0ACB8F6Q5</accession>
<dbReference type="EMBL" id="CM037618">
    <property type="protein sequence ID" value="KAH8000765.1"/>
    <property type="molecule type" value="Genomic_DNA"/>
</dbReference>
<gene>
    <name evidence="1" type="ORF">K3G42_028526</name>
</gene>
<name>A0ACB8F6Q5_9SAUR</name>
<reference evidence="1" key="1">
    <citation type="submission" date="2021-08" db="EMBL/GenBank/DDBJ databases">
        <title>The first chromosome-level gecko genome reveals the dynamic sex chromosomes of Neotropical dwarf geckos (Sphaerodactylidae: Sphaerodactylus).</title>
        <authorList>
            <person name="Pinto B.J."/>
            <person name="Keating S.E."/>
            <person name="Gamble T."/>
        </authorList>
    </citation>
    <scope>NUCLEOTIDE SEQUENCE</scope>
    <source>
        <strain evidence="1">TG3544</strain>
    </source>
</reference>
<keyword evidence="2" id="KW-1185">Reference proteome</keyword>